<dbReference type="InterPro" id="IPR050109">
    <property type="entry name" value="HTH-type_TetR-like_transc_reg"/>
</dbReference>
<dbReference type="Gene3D" id="1.10.10.60">
    <property type="entry name" value="Homeodomain-like"/>
    <property type="match status" value="1"/>
</dbReference>
<dbReference type="Gene3D" id="1.10.357.10">
    <property type="entry name" value="Tetracycline Repressor, domain 2"/>
    <property type="match status" value="1"/>
</dbReference>
<dbReference type="PANTHER" id="PTHR30055">
    <property type="entry name" value="HTH-TYPE TRANSCRIPTIONAL REGULATOR RUTR"/>
    <property type="match status" value="1"/>
</dbReference>
<evidence type="ECO:0000256" key="2">
    <source>
        <dbReference type="ARBA" id="ARBA00023125"/>
    </source>
</evidence>
<sequence length="211" mass="23173">MTGREVRVDDIGVPGAAAVNRRHEVRARITSAALDLTLERGLDAVTVDEIAAAANLSRRTFFNYFPSKVAACIPYVPPAEPEAVHLFLSDRSVPTMTALAQLMWNQVSTARREAPDFDRFHDLWQHEPGIQTEMHSLFARVENRLAVLVSLREGRSPTSFESATVAAASISILRVAVERWRTDSSGALLENLVRESFDAVTNAVTSGPDDS</sequence>
<organism evidence="6 7">
    <name type="scientific">Dietzia aerolata</name>
    <dbReference type="NCBI Taxonomy" id="595984"/>
    <lineage>
        <taxon>Bacteria</taxon>
        <taxon>Bacillati</taxon>
        <taxon>Actinomycetota</taxon>
        <taxon>Actinomycetes</taxon>
        <taxon>Mycobacteriales</taxon>
        <taxon>Dietziaceae</taxon>
        <taxon>Dietzia</taxon>
    </lineage>
</organism>
<feature type="DNA-binding region" description="H-T-H motif" evidence="4">
    <location>
        <begin position="46"/>
        <end position="65"/>
    </location>
</feature>
<keyword evidence="3" id="KW-0804">Transcription</keyword>
<evidence type="ECO:0000313" key="7">
    <source>
        <dbReference type="Proteomes" id="UP001589700"/>
    </source>
</evidence>
<dbReference type="PROSITE" id="PS50977">
    <property type="entry name" value="HTH_TETR_2"/>
    <property type="match status" value="1"/>
</dbReference>
<dbReference type="Pfam" id="PF17754">
    <property type="entry name" value="TetR_C_14"/>
    <property type="match status" value="1"/>
</dbReference>
<dbReference type="InterPro" id="IPR041347">
    <property type="entry name" value="MftR_C"/>
</dbReference>
<accession>A0ABV5JUR1</accession>
<evidence type="ECO:0000259" key="5">
    <source>
        <dbReference type="PROSITE" id="PS50977"/>
    </source>
</evidence>
<proteinExistence type="predicted"/>
<comment type="caution">
    <text evidence="6">The sequence shown here is derived from an EMBL/GenBank/DDBJ whole genome shotgun (WGS) entry which is preliminary data.</text>
</comment>
<feature type="domain" description="HTH tetR-type" evidence="5">
    <location>
        <begin position="23"/>
        <end position="83"/>
    </location>
</feature>
<gene>
    <name evidence="6" type="ORF">ACFFVD_16345</name>
</gene>
<reference evidence="6 7" key="1">
    <citation type="submission" date="2024-09" db="EMBL/GenBank/DDBJ databases">
        <authorList>
            <person name="Sun Q."/>
            <person name="Mori K."/>
        </authorList>
    </citation>
    <scope>NUCLEOTIDE SEQUENCE [LARGE SCALE GENOMIC DNA]</scope>
    <source>
        <strain evidence="6 7">CCM 7659</strain>
    </source>
</reference>
<dbReference type="InterPro" id="IPR009057">
    <property type="entry name" value="Homeodomain-like_sf"/>
</dbReference>
<dbReference type="RefSeq" id="WP_182631067.1">
    <property type="nucleotide sequence ID" value="NZ_JAALDM010000026.1"/>
</dbReference>
<keyword evidence="7" id="KW-1185">Reference proteome</keyword>
<keyword evidence="2 4" id="KW-0238">DNA-binding</keyword>
<name>A0ABV5JUR1_9ACTN</name>
<protein>
    <submittedName>
        <fullName evidence="6">TetR family transcriptional regulator</fullName>
    </submittedName>
</protein>
<evidence type="ECO:0000256" key="3">
    <source>
        <dbReference type="ARBA" id="ARBA00023163"/>
    </source>
</evidence>
<dbReference type="Proteomes" id="UP001589700">
    <property type="component" value="Unassembled WGS sequence"/>
</dbReference>
<dbReference type="EMBL" id="JBHMDY010000031">
    <property type="protein sequence ID" value="MFB9261356.1"/>
    <property type="molecule type" value="Genomic_DNA"/>
</dbReference>
<dbReference type="InterPro" id="IPR001647">
    <property type="entry name" value="HTH_TetR"/>
</dbReference>
<evidence type="ECO:0000256" key="4">
    <source>
        <dbReference type="PROSITE-ProRule" id="PRU00335"/>
    </source>
</evidence>
<keyword evidence="1" id="KW-0805">Transcription regulation</keyword>
<dbReference type="Pfam" id="PF00440">
    <property type="entry name" value="TetR_N"/>
    <property type="match status" value="1"/>
</dbReference>
<dbReference type="SUPFAM" id="SSF46689">
    <property type="entry name" value="Homeodomain-like"/>
    <property type="match status" value="1"/>
</dbReference>
<evidence type="ECO:0000256" key="1">
    <source>
        <dbReference type="ARBA" id="ARBA00023015"/>
    </source>
</evidence>
<dbReference type="PANTHER" id="PTHR30055:SF238">
    <property type="entry name" value="MYCOFACTOCIN BIOSYNTHESIS TRANSCRIPTIONAL REGULATOR MFTR-RELATED"/>
    <property type="match status" value="1"/>
</dbReference>
<evidence type="ECO:0000313" key="6">
    <source>
        <dbReference type="EMBL" id="MFB9261356.1"/>
    </source>
</evidence>